<dbReference type="PANTHER" id="PTHR15830">
    <property type="entry name" value="TELOMERE LENGTH REGULATION PROTEIN TEL2 FAMILY MEMBER"/>
    <property type="match status" value="1"/>
</dbReference>
<dbReference type="EMBL" id="JADNYJ010000181">
    <property type="protein sequence ID" value="KAF8876511.1"/>
    <property type="molecule type" value="Genomic_DNA"/>
</dbReference>
<evidence type="ECO:0000313" key="4">
    <source>
        <dbReference type="EMBL" id="KAF8876511.1"/>
    </source>
</evidence>
<dbReference type="Pfam" id="PF10193">
    <property type="entry name" value="Telomere_reg-2"/>
    <property type="match status" value="1"/>
</dbReference>
<comment type="caution">
    <text evidence="4">The sequence shown here is derived from an EMBL/GenBank/DDBJ whole genome shotgun (WGS) entry which is preliminary data.</text>
</comment>
<dbReference type="InterPro" id="IPR038528">
    <property type="entry name" value="TEL2_C_sf"/>
</dbReference>
<dbReference type="GO" id="GO:0042162">
    <property type="term" value="F:telomeric DNA binding"/>
    <property type="evidence" value="ECO:0007669"/>
    <property type="project" value="TreeGrafter"/>
</dbReference>
<evidence type="ECO:0000259" key="3">
    <source>
        <dbReference type="Pfam" id="PF10193"/>
    </source>
</evidence>
<dbReference type="PANTHER" id="PTHR15830:SF10">
    <property type="entry name" value="TELOMERE LENGTH REGULATION PROTEIN TEL2 HOMOLOG"/>
    <property type="match status" value="1"/>
</dbReference>
<dbReference type="InterPro" id="IPR051970">
    <property type="entry name" value="TEL2_Regulation"/>
</dbReference>
<feature type="compositionally biased region" description="Low complexity" evidence="2">
    <location>
        <begin position="564"/>
        <end position="575"/>
    </location>
</feature>
<organism evidence="4 5">
    <name type="scientific">Gymnopilus junonius</name>
    <name type="common">Spectacular rustgill mushroom</name>
    <name type="synonym">Gymnopilus spectabilis subsp. junonius</name>
    <dbReference type="NCBI Taxonomy" id="109634"/>
    <lineage>
        <taxon>Eukaryota</taxon>
        <taxon>Fungi</taxon>
        <taxon>Dikarya</taxon>
        <taxon>Basidiomycota</taxon>
        <taxon>Agaricomycotina</taxon>
        <taxon>Agaricomycetes</taxon>
        <taxon>Agaricomycetidae</taxon>
        <taxon>Agaricales</taxon>
        <taxon>Agaricineae</taxon>
        <taxon>Hymenogastraceae</taxon>
        <taxon>Gymnopilus</taxon>
    </lineage>
</organism>
<dbReference type="Gene3D" id="1.25.40.720">
    <property type="entry name" value="Telomere length regulation protein 2, C-terminal domain"/>
    <property type="match status" value="1"/>
</dbReference>
<dbReference type="OrthoDB" id="10254187at2759"/>
<dbReference type="GO" id="GO:0051879">
    <property type="term" value="F:Hsp90 protein binding"/>
    <property type="evidence" value="ECO:0007669"/>
    <property type="project" value="TreeGrafter"/>
</dbReference>
<evidence type="ECO:0000313" key="5">
    <source>
        <dbReference type="Proteomes" id="UP000724874"/>
    </source>
</evidence>
<evidence type="ECO:0000256" key="2">
    <source>
        <dbReference type="SAM" id="MobiDB-lite"/>
    </source>
</evidence>
<reference evidence="4" key="1">
    <citation type="submission" date="2020-11" db="EMBL/GenBank/DDBJ databases">
        <authorList>
            <consortium name="DOE Joint Genome Institute"/>
            <person name="Ahrendt S."/>
            <person name="Riley R."/>
            <person name="Andreopoulos W."/>
            <person name="LaButti K."/>
            <person name="Pangilinan J."/>
            <person name="Ruiz-duenas F.J."/>
            <person name="Barrasa J.M."/>
            <person name="Sanchez-Garcia M."/>
            <person name="Camarero S."/>
            <person name="Miyauchi S."/>
            <person name="Serrano A."/>
            <person name="Linde D."/>
            <person name="Babiker R."/>
            <person name="Drula E."/>
            <person name="Ayuso-Fernandez I."/>
            <person name="Pacheco R."/>
            <person name="Padilla G."/>
            <person name="Ferreira P."/>
            <person name="Barriuso J."/>
            <person name="Kellner H."/>
            <person name="Castanera R."/>
            <person name="Alfaro M."/>
            <person name="Ramirez L."/>
            <person name="Pisabarro A.G."/>
            <person name="Kuo A."/>
            <person name="Tritt A."/>
            <person name="Lipzen A."/>
            <person name="He G."/>
            <person name="Yan M."/>
            <person name="Ng V."/>
            <person name="Cullen D."/>
            <person name="Martin F."/>
            <person name="Rosso M.-N."/>
            <person name="Henrissat B."/>
            <person name="Hibbett D."/>
            <person name="Martinez A.T."/>
            <person name="Grigoriev I.V."/>
        </authorList>
    </citation>
    <scope>NUCLEOTIDE SEQUENCE</scope>
    <source>
        <strain evidence="4">AH 44721</strain>
    </source>
</reference>
<dbReference type="InterPro" id="IPR019337">
    <property type="entry name" value="Telomere_length_regulation_dom"/>
</dbReference>
<sequence>MDTHLQLIEELHAPISDLDTLFSLLVAPLDALGLLPPRFRCFNTRPLPPNSFSVSKHLPQIQRALLTDIVPTWDTILAQNDAMSLVEQYFCPDSFSNALPTAGEVAINAYATLVMFVLPTLPQIFFVLSLLERLTSEYPIDRLYTAVFAEKGTDISEINLRWEDCVKNVITIPAKVGNALGATGKIDKLPSALENARYFNQLSLRCESLIFELSKPSSATSTFLEVSASLPALVYLFGKLVNQGVFPSQPPIAPSQPSFFESTLSFIRLHTTSDTTQSYSSFWSRLFLALSPSFVLQSVLTSLFSALRIPEVVDPPTSNLPAQRSLVRQEAALLHSLAGKITPDSHELWEVCTSLMISSREWPESYARVFVCWISGGSRNTMVNGKALGAFLEAILDVWSSPEHIKHSLVSHHRYTTLLFILTVSNFPPSSQYVQDLVSNPIFIKAISTYIAHFDPSIRRCGMLAAEVVAHLCGQKLDFGGWEEGDEHGKAWCRSLRQLVAARDVDAELGGYEEQSDMGVATESQEIIDPSAMANHKADKTAIEIPFKQDSGYDSDDSMTAYASPPSSRSSSPSSLDLAEIERDPTLNVGVKRVAKPMYLPQLAELLRGSSSKIGSDNPHEADMIDMALNSAEELIRKKRGYGTELDENAVNLVYALLSLQNNFDLESFSEKRQNALSALVACSPRKAPPVLVHEFFKNQYSVDQRFVALNALAMGAREIASLPIPFGIPLQRTKFPSNMLPDGQHQMYIDAEKADSGPIPLMMEELSKKALEQQREARADSLSRVARDRRLRIQKTQKITQVKSETVDPFMRIPVQKPLDTRFIDVASEFFIVPLINTFWLFMRDEQMREERTSHLEGRSNYRGSGTGLILNPLVLSHLLRTLAILVHASQNAPEWLAVIAPDSLELAMTLGMRPVSRTEGQEETAYDKGGFNWQVKEASLITSALELALIVLDGALEIDGGRTLSLEHTALVLALGDWAGSVFAGLENGLKVQGAGGIHEAKLSRAAAGVLMKVDELTSKWRRSMLDYTG</sequence>
<feature type="domain" description="Telomere length regulation protein conserved" evidence="3">
    <location>
        <begin position="597"/>
        <end position="717"/>
    </location>
</feature>
<accession>A0A9P5NCE6</accession>
<dbReference type="AlphaFoldDB" id="A0A9P5NCE6"/>
<dbReference type="GO" id="GO:0005829">
    <property type="term" value="C:cytosol"/>
    <property type="evidence" value="ECO:0007669"/>
    <property type="project" value="TreeGrafter"/>
</dbReference>
<name>A0A9P5NCE6_GYMJU</name>
<protein>
    <submittedName>
        <fullName evidence="4">Telomere length regulation protein-domain-containing protein</fullName>
    </submittedName>
</protein>
<comment type="similarity">
    <text evidence="1">Belongs to the TEL2 family.</text>
</comment>
<feature type="region of interest" description="Disordered" evidence="2">
    <location>
        <begin position="546"/>
        <end position="577"/>
    </location>
</feature>
<gene>
    <name evidence="4" type="ORF">CPB84DRAFT_1966553</name>
</gene>
<keyword evidence="5" id="KW-1185">Reference proteome</keyword>
<dbReference type="Proteomes" id="UP000724874">
    <property type="component" value="Unassembled WGS sequence"/>
</dbReference>
<proteinExistence type="inferred from homology"/>
<evidence type="ECO:0000256" key="1">
    <source>
        <dbReference type="ARBA" id="ARBA00006133"/>
    </source>
</evidence>
<dbReference type="GO" id="GO:0051083">
    <property type="term" value="P:'de novo' cotranslational protein folding"/>
    <property type="evidence" value="ECO:0007669"/>
    <property type="project" value="TreeGrafter"/>
</dbReference>